<evidence type="ECO:0000256" key="6">
    <source>
        <dbReference type="ARBA" id="ARBA00023310"/>
    </source>
</evidence>
<evidence type="ECO:0000256" key="2">
    <source>
        <dbReference type="ARBA" id="ARBA00022448"/>
    </source>
</evidence>
<dbReference type="InterPro" id="IPR000711">
    <property type="entry name" value="ATPase_OSCP/dsu"/>
</dbReference>
<proteinExistence type="inferred from homology"/>
<organism evidence="8 9">
    <name type="scientific">SAR324 cluster bacterium</name>
    <dbReference type="NCBI Taxonomy" id="2024889"/>
    <lineage>
        <taxon>Bacteria</taxon>
        <taxon>Deltaproteobacteria</taxon>
        <taxon>SAR324 cluster</taxon>
    </lineage>
</organism>
<dbReference type="PROSITE" id="PS00389">
    <property type="entry name" value="ATPASE_DELTA"/>
    <property type="match status" value="1"/>
</dbReference>
<sequence>MKKSDFRVAKRYAKALFELYDHAALEDVKWAFFGLRDTWNANVELRDALANPAYLLAERMEALREVSSILRNDDERFVNFLFVLLRNNRLYLIPEIAVSFAALVDELHAMLNVTVVSAFPLSETEQGEILMRMKSDYSPMVSVTWEVDPEIIGGLVIKSGDLILDGSVQGSLEKIRKSLLM</sequence>
<evidence type="ECO:0000256" key="5">
    <source>
        <dbReference type="ARBA" id="ARBA00023136"/>
    </source>
</evidence>
<dbReference type="AlphaFoldDB" id="A0A7X9IMT1"/>
<comment type="function">
    <text evidence="7">This protein is part of the stalk that links CF(0) to CF(1). It either transmits conformational changes from CF(0) to CF(1) or is implicated in proton conduction.</text>
</comment>
<accession>A0A7X9IMT1</accession>
<evidence type="ECO:0000256" key="4">
    <source>
        <dbReference type="ARBA" id="ARBA00023065"/>
    </source>
</evidence>
<evidence type="ECO:0000313" key="8">
    <source>
        <dbReference type="EMBL" id="NMC64410.1"/>
    </source>
</evidence>
<comment type="caution">
    <text evidence="8">The sequence shown here is derived from an EMBL/GenBank/DDBJ whole genome shotgun (WGS) entry which is preliminary data.</text>
</comment>
<dbReference type="GO" id="GO:0046933">
    <property type="term" value="F:proton-transporting ATP synthase activity, rotational mechanism"/>
    <property type="evidence" value="ECO:0007669"/>
    <property type="project" value="UniProtKB-UniRule"/>
</dbReference>
<dbReference type="Proteomes" id="UP000524246">
    <property type="component" value="Unassembled WGS sequence"/>
</dbReference>
<keyword evidence="4 7" id="KW-0406">Ion transport</keyword>
<dbReference type="GO" id="GO:0005886">
    <property type="term" value="C:plasma membrane"/>
    <property type="evidence" value="ECO:0007669"/>
    <property type="project" value="UniProtKB-SubCell"/>
</dbReference>
<keyword evidence="7" id="KW-0139">CF(1)</keyword>
<evidence type="ECO:0000256" key="1">
    <source>
        <dbReference type="ARBA" id="ARBA00004370"/>
    </source>
</evidence>
<keyword evidence="2 7" id="KW-0813">Transport</keyword>
<dbReference type="GO" id="GO:0045259">
    <property type="term" value="C:proton-transporting ATP synthase complex"/>
    <property type="evidence" value="ECO:0007669"/>
    <property type="project" value="UniProtKB-KW"/>
</dbReference>
<keyword evidence="6 7" id="KW-0066">ATP synthesis</keyword>
<reference evidence="8 9" key="1">
    <citation type="journal article" date="2020" name="Biotechnol. Biofuels">
        <title>New insights from the biogas microbiome by comprehensive genome-resolved metagenomics of nearly 1600 species originating from multiple anaerobic digesters.</title>
        <authorList>
            <person name="Campanaro S."/>
            <person name="Treu L."/>
            <person name="Rodriguez-R L.M."/>
            <person name="Kovalovszki A."/>
            <person name="Ziels R.M."/>
            <person name="Maus I."/>
            <person name="Zhu X."/>
            <person name="Kougias P.G."/>
            <person name="Basile A."/>
            <person name="Luo G."/>
            <person name="Schluter A."/>
            <person name="Konstantinidis K.T."/>
            <person name="Angelidaki I."/>
        </authorList>
    </citation>
    <scope>NUCLEOTIDE SEQUENCE [LARGE SCALE GENOMIC DNA]</scope>
    <source>
        <strain evidence="8">AS27yjCOA_65</strain>
    </source>
</reference>
<keyword evidence="7" id="KW-1003">Cell membrane</keyword>
<evidence type="ECO:0000256" key="3">
    <source>
        <dbReference type="ARBA" id="ARBA00022781"/>
    </source>
</evidence>
<dbReference type="Gene3D" id="1.10.520.20">
    <property type="entry name" value="N-terminal domain of the delta subunit of the F1F0-ATP synthase"/>
    <property type="match status" value="1"/>
</dbReference>
<gene>
    <name evidence="7 8" type="primary">atpH</name>
    <name evidence="8" type="ORF">GYA55_14695</name>
</gene>
<keyword evidence="3 7" id="KW-0375">Hydrogen ion transport</keyword>
<dbReference type="NCBIfam" id="TIGR01145">
    <property type="entry name" value="ATP_synt_delta"/>
    <property type="match status" value="1"/>
</dbReference>
<comment type="similarity">
    <text evidence="7">Belongs to the ATPase delta chain family.</text>
</comment>
<protein>
    <recommendedName>
        <fullName evidence="7">ATP synthase subunit delta</fullName>
    </recommendedName>
    <alternativeName>
        <fullName evidence="7">ATP synthase F(1) sector subunit delta</fullName>
    </alternativeName>
    <alternativeName>
        <fullName evidence="7">F-type ATPase subunit delta</fullName>
        <shortName evidence="7">F-ATPase subunit delta</shortName>
    </alternativeName>
</protein>
<comment type="subcellular location">
    <subcellularLocation>
        <location evidence="7">Cell membrane</location>
        <topology evidence="7">Peripheral membrane protein</topology>
    </subcellularLocation>
    <subcellularLocation>
        <location evidence="1">Membrane</location>
    </subcellularLocation>
</comment>
<evidence type="ECO:0000256" key="7">
    <source>
        <dbReference type="HAMAP-Rule" id="MF_01416"/>
    </source>
</evidence>
<dbReference type="InterPro" id="IPR020781">
    <property type="entry name" value="ATPase_OSCP/d_CS"/>
</dbReference>
<dbReference type="SUPFAM" id="SSF47928">
    <property type="entry name" value="N-terminal domain of the delta subunit of the F1F0-ATP synthase"/>
    <property type="match status" value="1"/>
</dbReference>
<dbReference type="Pfam" id="PF00213">
    <property type="entry name" value="OSCP"/>
    <property type="match status" value="1"/>
</dbReference>
<dbReference type="HAMAP" id="MF_01416">
    <property type="entry name" value="ATP_synth_delta_bact"/>
    <property type="match status" value="1"/>
</dbReference>
<evidence type="ECO:0000313" key="9">
    <source>
        <dbReference type="Proteomes" id="UP000524246"/>
    </source>
</evidence>
<dbReference type="InterPro" id="IPR026015">
    <property type="entry name" value="ATP_synth_OSCP/delta_N_sf"/>
</dbReference>
<keyword evidence="5 7" id="KW-0472">Membrane</keyword>
<comment type="function">
    <text evidence="7">F(1)F(0) ATP synthase produces ATP from ADP in the presence of a proton or sodium gradient. F-type ATPases consist of two structural domains, F(1) containing the extramembraneous catalytic core and F(0) containing the membrane proton channel, linked together by a central stalk and a peripheral stalk. During catalysis, ATP synthesis in the catalytic domain of F(1) is coupled via a rotary mechanism of the central stalk subunits to proton translocation.</text>
</comment>
<dbReference type="PRINTS" id="PR00125">
    <property type="entry name" value="ATPASEDELTA"/>
</dbReference>
<name>A0A7X9IMT1_9DELT</name>
<dbReference type="PANTHER" id="PTHR11910">
    <property type="entry name" value="ATP SYNTHASE DELTA CHAIN"/>
    <property type="match status" value="1"/>
</dbReference>
<dbReference type="EMBL" id="JAAZON010000667">
    <property type="protein sequence ID" value="NMC64410.1"/>
    <property type="molecule type" value="Genomic_DNA"/>
</dbReference>